<dbReference type="GO" id="GO:0016020">
    <property type="term" value="C:membrane"/>
    <property type="evidence" value="ECO:0007669"/>
    <property type="project" value="InterPro"/>
</dbReference>
<keyword evidence="1" id="KW-0472">Membrane</keyword>
<keyword evidence="1" id="KW-1133">Transmembrane helix</keyword>
<dbReference type="EMBL" id="FNPX01000001">
    <property type="protein sequence ID" value="SDY29066.1"/>
    <property type="molecule type" value="Genomic_DNA"/>
</dbReference>
<organism evidence="2 3">
    <name type="scientific">Jannaschia faecimaris</name>
    <dbReference type="NCBI Taxonomy" id="1244108"/>
    <lineage>
        <taxon>Bacteria</taxon>
        <taxon>Pseudomonadati</taxon>
        <taxon>Pseudomonadota</taxon>
        <taxon>Alphaproteobacteria</taxon>
        <taxon>Rhodobacterales</taxon>
        <taxon>Roseobacteraceae</taxon>
        <taxon>Jannaschia</taxon>
    </lineage>
</organism>
<feature type="transmembrane region" description="Helical" evidence="1">
    <location>
        <begin position="71"/>
        <end position="90"/>
    </location>
</feature>
<dbReference type="OrthoDB" id="9814445at2"/>
<keyword evidence="3" id="KW-1185">Reference proteome</keyword>
<evidence type="ECO:0000313" key="2">
    <source>
        <dbReference type="EMBL" id="SDY29066.1"/>
    </source>
</evidence>
<dbReference type="AlphaFoldDB" id="A0A1H3IMQ4"/>
<sequence>MITLINIALLLLNVAWWFAVAHIVMSWLINFGVLNLNQPIVAQLWDGLNRILEPAYSRIRSILPSMGALDLAPLVFILAIIIAQMVLGDLRLNLLT</sequence>
<keyword evidence="1" id="KW-0812">Transmembrane</keyword>
<name>A0A1H3IMQ4_9RHOB</name>
<accession>A0A1H3IMQ4</accession>
<dbReference type="STRING" id="1244108.SAMN05444004_10156"/>
<evidence type="ECO:0000313" key="3">
    <source>
        <dbReference type="Proteomes" id="UP000198914"/>
    </source>
</evidence>
<dbReference type="InterPro" id="IPR003425">
    <property type="entry name" value="CCB3/YggT"/>
</dbReference>
<dbReference type="Proteomes" id="UP000198914">
    <property type="component" value="Unassembled WGS sequence"/>
</dbReference>
<feature type="transmembrane region" description="Helical" evidence="1">
    <location>
        <begin position="7"/>
        <end position="29"/>
    </location>
</feature>
<evidence type="ECO:0000256" key="1">
    <source>
        <dbReference type="SAM" id="Phobius"/>
    </source>
</evidence>
<gene>
    <name evidence="2" type="ORF">SAMN05444004_10156</name>
</gene>
<dbReference type="RefSeq" id="WP_092640539.1">
    <property type="nucleotide sequence ID" value="NZ_FNPX01000001.1"/>
</dbReference>
<proteinExistence type="predicted"/>
<dbReference type="Pfam" id="PF02325">
    <property type="entry name" value="CCB3_YggT"/>
    <property type="match status" value="1"/>
</dbReference>
<reference evidence="3" key="1">
    <citation type="submission" date="2016-10" db="EMBL/GenBank/DDBJ databases">
        <authorList>
            <person name="Varghese N."/>
            <person name="Submissions S."/>
        </authorList>
    </citation>
    <scope>NUCLEOTIDE SEQUENCE [LARGE SCALE GENOMIC DNA]</scope>
    <source>
        <strain evidence="3">DSM 100420</strain>
    </source>
</reference>
<protein>
    <submittedName>
        <fullName evidence="2">YggT family protein</fullName>
    </submittedName>
</protein>